<feature type="region of interest" description="Disordered" evidence="2">
    <location>
        <begin position="526"/>
        <end position="552"/>
    </location>
</feature>
<dbReference type="InterPro" id="IPR029191">
    <property type="entry name" value="Uds1"/>
</dbReference>
<dbReference type="GO" id="GO:0007004">
    <property type="term" value="P:telomere maintenance via telomerase"/>
    <property type="evidence" value="ECO:0007669"/>
    <property type="project" value="TreeGrafter"/>
</dbReference>
<sequence length="932" mass="104263">MNISLRSSQSSYGDPRYLSTATVSDVHNPSPLGKSLVEGYRDAVSPQSEDRARYNPFNSDHPRSSALVNTNDPVTMYLLTETAIGDSTDYEVLSFEEVEDLKKERTLLSSRIEGTKRKLALETKLRDAAQSIGRLYSPPSPRSSEEYGTNGKSHRRSRSIFGRSGATQVLEKSDSELATSQRKCEELAQHLWKLEQRSQQINQRLLEHTAGVLKMTHKGMRKTPKDSDAKNPDDLYDGHDFDDRHLYRTPEHMDNYGLNGRIDINPNSATATVDHEAIQATERRLEELSERICNMMIQSTPDEFVDPPPQSSDATNLSGSVEAHLAYIEGGMEALAARNPHPTNIGPGTASEAEGAWRQHLTVINNRVQSIVDRFGLTRSPTLPPPPTATDGEGLEEQLGYLQTGIDGLESRVDGVLEQKSILTTQIQQQRELNSKSDAERDAHIGDLTEQLAHMRKDLEIAQREGKAAQEELVVMMDQLESMRSNGSSQEEAKAALVQTEGEVARLRSVVDSLQNEVDARTQEALEASERADHGSSQMETALKQAREESDSRVREAVTEAVQEATDHRIQVENQLAESEVQRTEAEHHRTIAESKLAEVEGLVLEAEGQRTVAEGERTKAEEKLAEIEGLVIEAEAQRAEAEHQRAAAENKLSEAEALLAEAEERCEEAESQLTHNDQRSLAADQLAESEEKYVQLEQKLAQAEEQRAQAEQNAEHIQNEMTDLEGEVVRITTELTMVKAELDGAYGTRAQRAAEGAVNPEIQEELDALNIRNIELAQELAELRGNQGGGDIKKRADTLEKELRETLEDYEVMTKASIEFEKERERFEGVIDSLRDRCEQLETQLGEERISWMNLSSPTTMGRDPTMETTSTMVLKNEFKKMMRDTRSENMKILKAEQEERRRIEGLLRALRKEHSQVTGKPLPSPVGTPL</sequence>
<evidence type="ECO:0008006" key="7">
    <source>
        <dbReference type="Google" id="ProtNLM"/>
    </source>
</evidence>
<keyword evidence="6" id="KW-1185">Reference proteome</keyword>
<organism evidence="5 6">
    <name type="scientific">Penicillium angulare</name>
    <dbReference type="NCBI Taxonomy" id="116970"/>
    <lineage>
        <taxon>Eukaryota</taxon>
        <taxon>Fungi</taxon>
        <taxon>Dikarya</taxon>
        <taxon>Ascomycota</taxon>
        <taxon>Pezizomycotina</taxon>
        <taxon>Eurotiomycetes</taxon>
        <taxon>Eurotiomycetidae</taxon>
        <taxon>Eurotiales</taxon>
        <taxon>Aspergillaceae</taxon>
        <taxon>Penicillium</taxon>
    </lineage>
</organism>
<evidence type="ECO:0000256" key="2">
    <source>
        <dbReference type="SAM" id="MobiDB-lite"/>
    </source>
</evidence>
<dbReference type="GO" id="GO:0000722">
    <property type="term" value="P:telomere maintenance via recombination"/>
    <property type="evidence" value="ECO:0007669"/>
    <property type="project" value="TreeGrafter"/>
</dbReference>
<reference evidence="5" key="2">
    <citation type="journal article" date="2023" name="IMA Fungus">
        <title>Comparative genomic study of the Penicillium genus elucidates a diverse pangenome and 15 lateral gene transfer events.</title>
        <authorList>
            <person name="Petersen C."/>
            <person name="Sorensen T."/>
            <person name="Nielsen M.R."/>
            <person name="Sondergaard T.E."/>
            <person name="Sorensen J.L."/>
            <person name="Fitzpatrick D.A."/>
            <person name="Frisvad J.C."/>
            <person name="Nielsen K.L."/>
        </authorList>
    </citation>
    <scope>NUCLEOTIDE SEQUENCE</scope>
    <source>
        <strain evidence="5">IBT 30069</strain>
    </source>
</reference>
<dbReference type="Proteomes" id="UP001149165">
    <property type="component" value="Unassembled WGS sequence"/>
</dbReference>
<dbReference type="InterPro" id="IPR056703">
    <property type="entry name" value="DUF7801"/>
</dbReference>
<comment type="caution">
    <text evidence="5">The sequence shown here is derived from an EMBL/GenBank/DDBJ whole genome shotgun (WGS) entry which is preliminary data.</text>
</comment>
<dbReference type="Pfam" id="PF25078">
    <property type="entry name" value="DUF7801"/>
    <property type="match status" value="1"/>
</dbReference>
<dbReference type="PANTHER" id="PTHR18867:SF12">
    <property type="entry name" value="DNA REPAIR PROTEIN RAD50"/>
    <property type="match status" value="1"/>
</dbReference>
<feature type="coiled-coil region" evidence="1">
    <location>
        <begin position="760"/>
        <end position="852"/>
    </location>
</feature>
<evidence type="ECO:0000313" key="5">
    <source>
        <dbReference type="EMBL" id="KAJ5107950.1"/>
    </source>
</evidence>
<evidence type="ECO:0000313" key="6">
    <source>
        <dbReference type="Proteomes" id="UP001149165"/>
    </source>
</evidence>
<feature type="coiled-coil region" evidence="1">
    <location>
        <begin position="618"/>
        <end position="735"/>
    </location>
</feature>
<dbReference type="AlphaFoldDB" id="A0A9W9FWX8"/>
<evidence type="ECO:0000259" key="3">
    <source>
        <dbReference type="Pfam" id="PF15456"/>
    </source>
</evidence>
<dbReference type="GO" id="GO:0000794">
    <property type="term" value="C:condensed nuclear chromosome"/>
    <property type="evidence" value="ECO:0007669"/>
    <property type="project" value="TreeGrafter"/>
</dbReference>
<feature type="domain" description="DUF7801" evidence="4">
    <location>
        <begin position="707"/>
        <end position="854"/>
    </location>
</feature>
<name>A0A9W9FWX8_9EURO</name>
<feature type="coiled-coil region" evidence="1">
    <location>
        <begin position="177"/>
        <end position="204"/>
    </location>
</feature>
<dbReference type="Pfam" id="PF15456">
    <property type="entry name" value="Uds1"/>
    <property type="match status" value="1"/>
</dbReference>
<dbReference type="GO" id="GO:0030870">
    <property type="term" value="C:Mre11 complex"/>
    <property type="evidence" value="ECO:0007669"/>
    <property type="project" value="TreeGrafter"/>
</dbReference>
<dbReference type="EMBL" id="JAPQKH010000003">
    <property type="protein sequence ID" value="KAJ5107950.1"/>
    <property type="molecule type" value="Genomic_DNA"/>
</dbReference>
<protein>
    <recommendedName>
        <fullName evidence="7">Up-regulated during septation protein 1 domain-containing protein</fullName>
    </recommendedName>
</protein>
<evidence type="ECO:0000256" key="1">
    <source>
        <dbReference type="SAM" id="Coils"/>
    </source>
</evidence>
<reference evidence="5" key="1">
    <citation type="submission" date="2022-11" db="EMBL/GenBank/DDBJ databases">
        <authorList>
            <person name="Petersen C."/>
        </authorList>
    </citation>
    <scope>NUCLEOTIDE SEQUENCE</scope>
    <source>
        <strain evidence="5">IBT 30069</strain>
    </source>
</reference>
<gene>
    <name evidence="5" type="ORF">N7456_004625</name>
</gene>
<dbReference type="GO" id="GO:0043047">
    <property type="term" value="F:single-stranded telomeric DNA binding"/>
    <property type="evidence" value="ECO:0007669"/>
    <property type="project" value="TreeGrafter"/>
</dbReference>
<dbReference type="GO" id="GO:0003691">
    <property type="term" value="F:double-stranded telomeric DNA binding"/>
    <property type="evidence" value="ECO:0007669"/>
    <property type="project" value="TreeGrafter"/>
</dbReference>
<dbReference type="GO" id="GO:0070192">
    <property type="term" value="P:chromosome organization involved in meiotic cell cycle"/>
    <property type="evidence" value="ECO:0007669"/>
    <property type="project" value="TreeGrafter"/>
</dbReference>
<dbReference type="SUPFAM" id="SSF57997">
    <property type="entry name" value="Tropomyosin"/>
    <property type="match status" value="1"/>
</dbReference>
<feature type="coiled-coil region" evidence="1">
    <location>
        <begin position="562"/>
        <end position="594"/>
    </location>
</feature>
<dbReference type="GO" id="GO:0051880">
    <property type="term" value="F:G-quadruplex DNA binding"/>
    <property type="evidence" value="ECO:0007669"/>
    <property type="project" value="TreeGrafter"/>
</dbReference>
<feature type="region of interest" description="Disordered" evidence="2">
    <location>
        <begin position="912"/>
        <end position="932"/>
    </location>
</feature>
<feature type="region of interest" description="Disordered" evidence="2">
    <location>
        <begin position="42"/>
        <end position="68"/>
    </location>
</feature>
<feature type="region of interest" description="Disordered" evidence="2">
    <location>
        <begin position="133"/>
        <end position="166"/>
    </location>
</feature>
<dbReference type="PANTHER" id="PTHR18867">
    <property type="entry name" value="RAD50"/>
    <property type="match status" value="1"/>
</dbReference>
<dbReference type="OrthoDB" id="5569911at2759"/>
<evidence type="ECO:0000259" key="4">
    <source>
        <dbReference type="Pfam" id="PF25078"/>
    </source>
</evidence>
<dbReference type="GO" id="GO:0006302">
    <property type="term" value="P:double-strand break repair"/>
    <property type="evidence" value="ECO:0007669"/>
    <property type="project" value="TreeGrafter"/>
</dbReference>
<proteinExistence type="predicted"/>
<accession>A0A9W9FWX8</accession>
<feature type="domain" description="Up-regulated during septation protein 1" evidence="3">
    <location>
        <begin position="76"/>
        <end position="216"/>
    </location>
</feature>
<keyword evidence="1" id="KW-0175">Coiled coil</keyword>